<accession>A0A1G7AHU9</accession>
<evidence type="ECO:0000256" key="1">
    <source>
        <dbReference type="SAM" id="MobiDB-lite"/>
    </source>
</evidence>
<proteinExistence type="predicted"/>
<gene>
    <name evidence="2" type="ORF">SAMN05192589_112157</name>
</gene>
<feature type="region of interest" description="Disordered" evidence="1">
    <location>
        <begin position="1"/>
        <end position="25"/>
    </location>
</feature>
<feature type="region of interest" description="Disordered" evidence="1">
    <location>
        <begin position="94"/>
        <end position="113"/>
    </location>
</feature>
<dbReference type="AlphaFoldDB" id="A0A1G7AHU9"/>
<feature type="compositionally biased region" description="Polar residues" evidence="1">
    <location>
        <begin position="1"/>
        <end position="18"/>
    </location>
</feature>
<sequence length="253" mass="26143">MNSNNDGNSSTPTASWRLNGTGGLTPWRERYAESQEAQVIASTPLPSAGNADVSPTLSATAHAALLVVENAATQIAAQAADAVRWKMSALQSRGERGGLDTAQGAESSEHTKPLEWTAAHGGAESTRPYTTDPLDLAVTGHTKPLEWTSALGGLQSTRPYTTDIEALAPFEHTKPLLLTDLVDGWEAIKPLEVSPSMASALNQSAALSVEGSAQQLLQAMAGFAPPAMGTAIGSASAAQAGFWNQAIAVGPQS</sequence>
<dbReference type="EMBL" id="FMZC01000012">
    <property type="protein sequence ID" value="SDE13456.1"/>
    <property type="molecule type" value="Genomic_DNA"/>
</dbReference>
<evidence type="ECO:0000313" key="3">
    <source>
        <dbReference type="Proteomes" id="UP000198781"/>
    </source>
</evidence>
<name>A0A1G7AHU9_9BURK</name>
<protein>
    <submittedName>
        <fullName evidence="2">Uncharacterized protein</fullName>
    </submittedName>
</protein>
<evidence type="ECO:0000313" key="2">
    <source>
        <dbReference type="EMBL" id="SDE13456.1"/>
    </source>
</evidence>
<keyword evidence="3" id="KW-1185">Reference proteome</keyword>
<organism evidence="2 3">
    <name type="scientific">Paracidovorax valerianellae</name>
    <dbReference type="NCBI Taxonomy" id="187868"/>
    <lineage>
        <taxon>Bacteria</taxon>
        <taxon>Pseudomonadati</taxon>
        <taxon>Pseudomonadota</taxon>
        <taxon>Betaproteobacteria</taxon>
        <taxon>Burkholderiales</taxon>
        <taxon>Comamonadaceae</taxon>
        <taxon>Paracidovorax</taxon>
    </lineage>
</organism>
<dbReference type="Proteomes" id="UP000198781">
    <property type="component" value="Unassembled WGS sequence"/>
</dbReference>
<reference evidence="2 3" key="1">
    <citation type="submission" date="2016-10" db="EMBL/GenBank/DDBJ databases">
        <authorList>
            <person name="de Groot N.N."/>
        </authorList>
    </citation>
    <scope>NUCLEOTIDE SEQUENCE [LARGE SCALE GENOMIC DNA]</scope>
    <source>
        <strain evidence="2 3">DSM 16619</strain>
    </source>
</reference>
<dbReference type="STRING" id="187868.SAMN05192589_112157"/>